<dbReference type="EMBL" id="UINC01114765">
    <property type="protein sequence ID" value="SVC85304.1"/>
    <property type="molecule type" value="Genomic_DNA"/>
</dbReference>
<name>A0A382QIE5_9ZZZZ</name>
<proteinExistence type="predicted"/>
<dbReference type="AlphaFoldDB" id="A0A382QIE5"/>
<reference evidence="1" key="1">
    <citation type="submission" date="2018-05" db="EMBL/GenBank/DDBJ databases">
        <authorList>
            <person name="Lanie J.A."/>
            <person name="Ng W.-L."/>
            <person name="Kazmierczak K.M."/>
            <person name="Andrzejewski T.M."/>
            <person name="Davidsen T.M."/>
            <person name="Wayne K.J."/>
            <person name="Tettelin H."/>
            <person name="Glass J.I."/>
            <person name="Rusch D."/>
            <person name="Podicherti R."/>
            <person name="Tsui H.-C.T."/>
            <person name="Winkler M.E."/>
        </authorList>
    </citation>
    <scope>NUCLEOTIDE SEQUENCE</scope>
</reference>
<gene>
    <name evidence="1" type="ORF">METZ01_LOCUS338158</name>
</gene>
<evidence type="ECO:0000313" key="1">
    <source>
        <dbReference type="EMBL" id="SVC85304.1"/>
    </source>
</evidence>
<accession>A0A382QIE5</accession>
<protein>
    <submittedName>
        <fullName evidence="1">Uncharacterized protein</fullName>
    </submittedName>
</protein>
<feature type="non-terminal residue" evidence="1">
    <location>
        <position position="61"/>
    </location>
</feature>
<organism evidence="1">
    <name type="scientific">marine metagenome</name>
    <dbReference type="NCBI Taxonomy" id="408172"/>
    <lineage>
        <taxon>unclassified sequences</taxon>
        <taxon>metagenomes</taxon>
        <taxon>ecological metagenomes</taxon>
    </lineage>
</organism>
<sequence>MKLLWTILFLLIISGTTTKAENHLWMPGDQARVTAICKDEIPLTKTAEKFQENTKQAAMEA</sequence>